<name>V5YUK4_SERMA</name>
<protein>
    <submittedName>
        <fullName evidence="2">Uncharacterized protein</fullName>
    </submittedName>
</protein>
<reference evidence="2" key="1">
    <citation type="submission" date="2013-12" db="EMBL/GenBank/DDBJ databases">
        <title>Genetic environments surrounding aac(6')-Ial.</title>
        <authorList>
            <person name="Tada T."/>
            <person name="Miyoshi-Akiyama T."/>
            <person name="Kirikae T."/>
        </authorList>
    </citation>
    <scope>NUCLEOTIDE SEQUENCE</scope>
    <source>
        <strain evidence="2">IOMTU 115</strain>
    </source>
</reference>
<proteinExistence type="predicted"/>
<feature type="chain" id="PRO_5004744650" evidence="1">
    <location>
        <begin position="39"/>
        <end position="174"/>
    </location>
</feature>
<feature type="signal peptide" evidence="1">
    <location>
        <begin position="1"/>
        <end position="38"/>
    </location>
</feature>
<dbReference type="AlphaFoldDB" id="V5YUK4"/>
<evidence type="ECO:0000256" key="1">
    <source>
        <dbReference type="SAM" id="SignalP"/>
    </source>
</evidence>
<keyword evidence="1" id="KW-0732">Signal</keyword>
<sequence>MRGAAAPDTEIRIANMKCSISLLAGALLAVSFSASAMALDSQEVGYNIEARGARPVVAQLGKAGQFGAVENSIRLGDDSWIALAPKLAGGGNAGFTAGIKSALSAALIYNPAAVLQALNKGNDLPLNDICTAPPEVQGDTAITSFRERATHALSTVRVGDLSAPRDACIAALKG</sequence>
<evidence type="ECO:0000313" key="2">
    <source>
        <dbReference type="EMBL" id="BAO21057.1"/>
    </source>
</evidence>
<organism evidence="2">
    <name type="scientific">Serratia marcescens</name>
    <dbReference type="NCBI Taxonomy" id="615"/>
    <lineage>
        <taxon>Bacteria</taxon>
        <taxon>Pseudomonadati</taxon>
        <taxon>Pseudomonadota</taxon>
        <taxon>Gammaproteobacteria</taxon>
        <taxon>Enterobacterales</taxon>
        <taxon>Yersiniaceae</taxon>
        <taxon>Serratia</taxon>
    </lineage>
</organism>
<dbReference type="EMBL" id="AB894481">
    <property type="protein sequence ID" value="BAO21057.1"/>
    <property type="molecule type" value="Genomic_DNA"/>
</dbReference>
<accession>V5YUK4</accession>